<dbReference type="Gene3D" id="3.10.129.10">
    <property type="entry name" value="Hotdog Thioesterase"/>
    <property type="match status" value="1"/>
</dbReference>
<comment type="similarity">
    <text evidence="1">Belongs to the thioesterase PaaI family.</text>
</comment>
<protein>
    <recommendedName>
        <fullName evidence="3">Thioesterase domain-containing protein</fullName>
    </recommendedName>
</protein>
<dbReference type="CDD" id="cd03443">
    <property type="entry name" value="PaaI_thioesterase"/>
    <property type="match status" value="1"/>
</dbReference>
<name>A0ABQ3ZX04_9ACTN</name>
<organism evidence="4 5">
    <name type="scientific">Winogradskya humida</name>
    <dbReference type="NCBI Taxonomy" id="113566"/>
    <lineage>
        <taxon>Bacteria</taxon>
        <taxon>Bacillati</taxon>
        <taxon>Actinomycetota</taxon>
        <taxon>Actinomycetes</taxon>
        <taxon>Micromonosporales</taxon>
        <taxon>Micromonosporaceae</taxon>
        <taxon>Winogradskya</taxon>
    </lineage>
</organism>
<evidence type="ECO:0000313" key="5">
    <source>
        <dbReference type="Proteomes" id="UP000603200"/>
    </source>
</evidence>
<gene>
    <name evidence="4" type="ORF">Ahu01nite_061540</name>
</gene>
<keyword evidence="5" id="KW-1185">Reference proteome</keyword>
<keyword evidence="2" id="KW-0378">Hydrolase</keyword>
<reference evidence="4 5" key="1">
    <citation type="submission" date="2021-01" db="EMBL/GenBank/DDBJ databases">
        <title>Whole genome shotgun sequence of Actinoplanes humidus NBRC 14915.</title>
        <authorList>
            <person name="Komaki H."/>
            <person name="Tamura T."/>
        </authorList>
    </citation>
    <scope>NUCLEOTIDE SEQUENCE [LARGE SCALE GENOMIC DNA]</scope>
    <source>
        <strain evidence="4 5">NBRC 14915</strain>
    </source>
</reference>
<dbReference type="Pfam" id="PF03061">
    <property type="entry name" value="4HBT"/>
    <property type="match status" value="1"/>
</dbReference>
<dbReference type="InterPro" id="IPR006683">
    <property type="entry name" value="Thioestr_dom"/>
</dbReference>
<proteinExistence type="inferred from homology"/>
<accession>A0ABQ3ZX04</accession>
<dbReference type="Proteomes" id="UP000603200">
    <property type="component" value="Unassembled WGS sequence"/>
</dbReference>
<sequence>MTAAFAPGTLAARMGIEVLSGDPQRLVARMPLRGNRQMYGFLHGGASAAFAQVLAVHAAALEAGPGGQVTGQEMSCTHHRAARGTGWVDGVCTPLFLGDTTGTYDVAVLDERGNRLASARLTCRLRRATGTGTAKERA</sequence>
<feature type="domain" description="Thioesterase" evidence="3">
    <location>
        <begin position="39"/>
        <end position="115"/>
    </location>
</feature>
<dbReference type="SUPFAM" id="SSF54637">
    <property type="entry name" value="Thioesterase/thiol ester dehydrase-isomerase"/>
    <property type="match status" value="1"/>
</dbReference>
<evidence type="ECO:0000256" key="2">
    <source>
        <dbReference type="ARBA" id="ARBA00022801"/>
    </source>
</evidence>
<dbReference type="EMBL" id="BOMN01000087">
    <property type="protein sequence ID" value="GIE23052.1"/>
    <property type="molecule type" value="Genomic_DNA"/>
</dbReference>
<evidence type="ECO:0000256" key="1">
    <source>
        <dbReference type="ARBA" id="ARBA00008324"/>
    </source>
</evidence>
<dbReference type="PANTHER" id="PTHR43240:SF5">
    <property type="entry name" value="1,4-DIHYDROXY-2-NAPHTHOYL-COA THIOESTERASE 1"/>
    <property type="match status" value="1"/>
</dbReference>
<dbReference type="NCBIfam" id="TIGR00369">
    <property type="entry name" value="unchar_dom_1"/>
    <property type="match status" value="1"/>
</dbReference>
<dbReference type="InterPro" id="IPR003736">
    <property type="entry name" value="PAAI_dom"/>
</dbReference>
<dbReference type="RefSeq" id="WP_239159262.1">
    <property type="nucleotide sequence ID" value="NZ_BAAATV010000014.1"/>
</dbReference>
<evidence type="ECO:0000259" key="3">
    <source>
        <dbReference type="Pfam" id="PF03061"/>
    </source>
</evidence>
<evidence type="ECO:0000313" key="4">
    <source>
        <dbReference type="EMBL" id="GIE23052.1"/>
    </source>
</evidence>
<dbReference type="PANTHER" id="PTHR43240">
    <property type="entry name" value="1,4-DIHYDROXY-2-NAPHTHOYL-COA THIOESTERASE 1"/>
    <property type="match status" value="1"/>
</dbReference>
<dbReference type="InterPro" id="IPR029069">
    <property type="entry name" value="HotDog_dom_sf"/>
</dbReference>
<comment type="caution">
    <text evidence="4">The sequence shown here is derived from an EMBL/GenBank/DDBJ whole genome shotgun (WGS) entry which is preliminary data.</text>
</comment>